<protein>
    <recommendedName>
        <fullName evidence="1">Reverse transcriptase Ty1/copia-type domain-containing protein</fullName>
    </recommendedName>
</protein>
<comment type="caution">
    <text evidence="2">The sequence shown here is derived from an EMBL/GenBank/DDBJ whole genome shotgun (WGS) entry which is preliminary data.</text>
</comment>
<evidence type="ECO:0000313" key="3">
    <source>
        <dbReference type="Proteomes" id="UP001314205"/>
    </source>
</evidence>
<accession>A0AAV1KEY1</accession>
<dbReference type="InterPro" id="IPR013103">
    <property type="entry name" value="RVT_2"/>
</dbReference>
<sequence length="292" mass="33544">MKIKGFQRAESDYCLYFKDGIYILLYVDDLLVLGEDNSRINNVKEILSTEFKMKDLGSKNLKYLGINIIQDSDCFYINHKEYLKSILTKFGMSDANASESPMEVNVNLDDCTVDYSLEHKCRACIGSLMYAVVGSRPDLCAAVSYLARYQSRPSERLWQCLKRILRYIKGTINYNLKYNKNCNSEPLVGYADASFAVDKDRKSITGYVFKVFNNSVIWRCKKQSTVALSTTEAELYSLNEAALEACWIRKLLNELDVSCNTTTIYEDNKSTIFSVCNPDQKRMKRGHKIQLY</sequence>
<dbReference type="AlphaFoldDB" id="A0AAV1KEY1"/>
<name>A0AAV1KEY1_9NEOP</name>
<evidence type="ECO:0000259" key="1">
    <source>
        <dbReference type="Pfam" id="PF07727"/>
    </source>
</evidence>
<dbReference type="EMBL" id="CAVLGL010000024">
    <property type="protein sequence ID" value="CAK1580915.1"/>
    <property type="molecule type" value="Genomic_DNA"/>
</dbReference>
<dbReference type="SUPFAM" id="SSF56672">
    <property type="entry name" value="DNA/RNA polymerases"/>
    <property type="match status" value="1"/>
</dbReference>
<reference evidence="2 3" key="1">
    <citation type="submission" date="2023-11" db="EMBL/GenBank/DDBJ databases">
        <authorList>
            <person name="Hedman E."/>
            <person name="Englund M."/>
            <person name="Stromberg M."/>
            <person name="Nyberg Akerstrom W."/>
            <person name="Nylinder S."/>
            <person name="Jareborg N."/>
            <person name="Kallberg Y."/>
            <person name="Kronander E."/>
        </authorList>
    </citation>
    <scope>NUCLEOTIDE SEQUENCE [LARGE SCALE GENOMIC DNA]</scope>
</reference>
<dbReference type="CDD" id="cd09272">
    <property type="entry name" value="RNase_HI_RT_Ty1"/>
    <property type="match status" value="1"/>
</dbReference>
<dbReference type="Pfam" id="PF07727">
    <property type="entry name" value="RVT_2"/>
    <property type="match status" value="1"/>
</dbReference>
<dbReference type="PANTHER" id="PTHR11439">
    <property type="entry name" value="GAG-POL-RELATED RETROTRANSPOSON"/>
    <property type="match status" value="1"/>
</dbReference>
<keyword evidence="3" id="KW-1185">Reference proteome</keyword>
<dbReference type="Proteomes" id="UP001314205">
    <property type="component" value="Unassembled WGS sequence"/>
</dbReference>
<gene>
    <name evidence="2" type="ORF">PARMNEM_LOCUS2648</name>
</gene>
<dbReference type="InterPro" id="IPR043502">
    <property type="entry name" value="DNA/RNA_pol_sf"/>
</dbReference>
<dbReference type="GO" id="GO:0071897">
    <property type="term" value="P:DNA biosynthetic process"/>
    <property type="evidence" value="ECO:0007669"/>
    <property type="project" value="UniProtKB-ARBA"/>
</dbReference>
<evidence type="ECO:0000313" key="2">
    <source>
        <dbReference type="EMBL" id="CAK1580915.1"/>
    </source>
</evidence>
<organism evidence="2 3">
    <name type="scientific">Parnassius mnemosyne</name>
    <name type="common">clouded apollo</name>
    <dbReference type="NCBI Taxonomy" id="213953"/>
    <lineage>
        <taxon>Eukaryota</taxon>
        <taxon>Metazoa</taxon>
        <taxon>Ecdysozoa</taxon>
        <taxon>Arthropoda</taxon>
        <taxon>Hexapoda</taxon>
        <taxon>Insecta</taxon>
        <taxon>Pterygota</taxon>
        <taxon>Neoptera</taxon>
        <taxon>Endopterygota</taxon>
        <taxon>Lepidoptera</taxon>
        <taxon>Glossata</taxon>
        <taxon>Ditrysia</taxon>
        <taxon>Papilionoidea</taxon>
        <taxon>Papilionidae</taxon>
        <taxon>Parnassiinae</taxon>
        <taxon>Parnassini</taxon>
        <taxon>Parnassius</taxon>
        <taxon>Driopa</taxon>
    </lineage>
</organism>
<feature type="domain" description="Reverse transcriptase Ty1/copia-type" evidence="1">
    <location>
        <begin position="5"/>
        <end position="103"/>
    </location>
</feature>
<proteinExistence type="predicted"/>
<dbReference type="PANTHER" id="PTHR11439:SF483">
    <property type="entry name" value="PEPTIDE SYNTHASE GLIP-LIKE, PUTATIVE (AFU_ORTHOLOGUE AFUA_3G12920)-RELATED"/>
    <property type="match status" value="1"/>
</dbReference>